<feature type="coiled-coil region" evidence="1">
    <location>
        <begin position="489"/>
        <end position="516"/>
    </location>
</feature>
<evidence type="ECO:0000256" key="1">
    <source>
        <dbReference type="SAM" id="Coils"/>
    </source>
</evidence>
<evidence type="ECO:0000313" key="5">
    <source>
        <dbReference type="EMBL" id="WMT64112.1"/>
    </source>
</evidence>
<feature type="region of interest" description="Disordered" evidence="2">
    <location>
        <begin position="691"/>
        <end position="722"/>
    </location>
</feature>
<feature type="compositionally biased region" description="Basic and acidic residues" evidence="2">
    <location>
        <begin position="692"/>
        <end position="711"/>
    </location>
</feature>
<dbReference type="Pfam" id="PF20155">
    <property type="entry name" value="TMP_3"/>
    <property type="match status" value="1"/>
</dbReference>
<reference evidence="5" key="1">
    <citation type="submission" date="2022-04" db="EMBL/GenBank/DDBJ databases">
        <title>Co-occurrence of mcr-9 and blaNDM-1 in multidrug-resistant Enterobacter kobei strain isolated from an infant with urinary infection.</title>
        <authorList>
            <person name="Zeng H."/>
        </authorList>
    </citation>
    <scope>NUCLEOTIDE SEQUENCE</scope>
    <source>
        <strain evidence="5">EC1382</strain>
    </source>
</reference>
<dbReference type="RefSeq" id="WP_219976798.1">
    <property type="nucleotide sequence ID" value="NZ_CP083862.1"/>
</dbReference>
<dbReference type="EMBL" id="CP096849">
    <property type="protein sequence ID" value="WMT64112.1"/>
    <property type="molecule type" value="Genomic_DNA"/>
</dbReference>
<organism evidence="5 6">
    <name type="scientific">Enterobacter kobei</name>
    <dbReference type="NCBI Taxonomy" id="208224"/>
    <lineage>
        <taxon>Bacteria</taxon>
        <taxon>Pseudomonadati</taxon>
        <taxon>Pseudomonadota</taxon>
        <taxon>Gammaproteobacteria</taxon>
        <taxon>Enterobacterales</taxon>
        <taxon>Enterobacteriaceae</taxon>
        <taxon>Enterobacter</taxon>
        <taxon>Enterobacter cloacae complex</taxon>
    </lineage>
</organism>
<evidence type="ECO:0000313" key="6">
    <source>
        <dbReference type="Proteomes" id="UP001228563"/>
    </source>
</evidence>
<dbReference type="NCBIfam" id="TIGR02675">
    <property type="entry name" value="tape_meas_nterm"/>
    <property type="match status" value="1"/>
</dbReference>
<accession>A0AAJ6LJ49</accession>
<evidence type="ECO:0000259" key="4">
    <source>
        <dbReference type="Pfam" id="PF20155"/>
    </source>
</evidence>
<feature type="domain" description="Tail length tape measure" evidence="3">
    <location>
        <begin position="420"/>
        <end position="566"/>
    </location>
</feature>
<sequence>MAGTVSAGTIVYEVDMDTAGILQGRRDIDAALNGLNGSMGRLEAGLNRTERSLSSIEGTMSSLTGVAKALIAALSVQQVGAYAQAWQDLSNKLANAVRDSVPPFETLADVTERVFDISQKTRSGLDATATLYARLERSTRSYGVSVEDITRLTTIINQGFVVSGSTAEEASNAIIQLAQGLASGALRGDEFNSVNEQGNRLMIALADSMNVSVGALRNMAAEGKLTTDVIVNGLLSQGDKIGQEFAKTTATISQSLEIANNNITKFFGENATVKTGVKIFSDSVISLSENLDVLSTTLTIVAGVMGARYVGALTMATSAKIADIAASRQQVVAENQAAQAALVAANSAQRKALADKEAALSSLALAQAEYNVAKGSAAEMLALEALIAAKTRATTVSLALAEAETVQAAASARAAAAARAASVGIGLARNALALIGGPAGAAMLAAGAIFYFWQKAQQAKEEAIAFADGLDKLNAAMNAMSNTQLRGAIADANNSIRAQKEVVADLQSEVDSLRDRYQNFTPAAQEVAESMGQGADFARQQAEVSDELARKTRDLEAAKDKLSRTEETASEATRTLTNNMLTAMGVHDQLIEKSWSLEQVQGAVAKAFGETADEINRANQAGKSFDPKALQISPATKEGDKVIATLEEQNELLKIQDERERAIAKARMQAAKVTDNQNQISAAGRLAAENYDLEKSEEARKKAQQESEQRGKKSASSAESVAQKLANLKQQAELAAGSTQELSREQAMLNAEQSLGKGATQAQIAQARQYAAEKWDTANAIKAEAAAQKLLPEARENASYKQDVDDLKTALAAKKISQEQYDKTAERLEANHQANLAKIRAQQVVTPQQSAKGEVDPVQRLANQHAQELALIQQFESQKGQLTQRGLELTNAANRKYEQERIAAQWEIFRNQNAGTEALAASIDALAGNASNALTGIITGSMTASDAMRSLGSTVLNSLVNTFVQMGVEWVKSAIMGGTAQKAAIVSTTAVQNAAVGTQLAVSSGAAAATTAAWTPAAIMASIASMGTAAKIGLAAVAVLGVGALAGKRKNGGPVSAGGMYQVGEGGMPEIYQASTGKQYMIPGDNGKVISNKDMTAGGGGIQVSVIFNDMSSGQHMYDARATQTGNTLTVEAFVADMNNGGVMSQAITGNTTAKRTPRGQG</sequence>
<feature type="domain" description="Tape measure protein N-terminal" evidence="4">
    <location>
        <begin position="78"/>
        <end position="270"/>
    </location>
</feature>
<name>A0AAJ6LJ49_9ENTR</name>
<keyword evidence="1" id="KW-0175">Coiled coil</keyword>
<feature type="coiled-coil region" evidence="1">
    <location>
        <begin position="541"/>
        <end position="575"/>
    </location>
</feature>
<dbReference type="InterPro" id="IPR013491">
    <property type="entry name" value="Tape_meas_N"/>
</dbReference>
<dbReference type="AlphaFoldDB" id="A0AAJ6LJ49"/>
<proteinExistence type="predicted"/>
<dbReference type="Pfam" id="PF06120">
    <property type="entry name" value="Phage_HK97_TLTM"/>
    <property type="match status" value="1"/>
</dbReference>
<protein>
    <submittedName>
        <fullName evidence="5">Tape measure protein</fullName>
    </submittedName>
</protein>
<gene>
    <name evidence="5" type="ORF">M2B19_14355</name>
</gene>
<dbReference type="Proteomes" id="UP001228563">
    <property type="component" value="Chromosome"/>
</dbReference>
<evidence type="ECO:0000259" key="3">
    <source>
        <dbReference type="Pfam" id="PF06120"/>
    </source>
</evidence>
<evidence type="ECO:0000256" key="2">
    <source>
        <dbReference type="SAM" id="MobiDB-lite"/>
    </source>
</evidence>
<dbReference type="InterPro" id="IPR009302">
    <property type="entry name" value="Tail_length_tape_measure"/>
</dbReference>